<proteinExistence type="predicted"/>
<sequence>MTTIRIENTDKMVFAAVQQQLPKDALNFTISQVNVTISYNRSYNAWSPPQSSCWGSCVMCPIFELFEVPVEWVHPLRRCIFENITMWCPADSEKYLTMLYGPTYMISH</sequence>
<dbReference type="EMBL" id="JNBS01000810">
    <property type="protein sequence ID" value="OQS03672.1"/>
    <property type="molecule type" value="Genomic_DNA"/>
</dbReference>
<gene>
    <name evidence="1" type="ORF">THRCLA_21107</name>
</gene>
<protein>
    <submittedName>
        <fullName evidence="1">Uncharacterized protein</fullName>
    </submittedName>
</protein>
<comment type="caution">
    <text evidence="1">The sequence shown here is derived from an EMBL/GenBank/DDBJ whole genome shotgun (WGS) entry which is preliminary data.</text>
</comment>
<name>A0A1W0A056_9STRA</name>
<dbReference type="AlphaFoldDB" id="A0A1W0A056"/>
<accession>A0A1W0A056</accession>
<dbReference type="STRING" id="74557.A0A1W0A056"/>
<keyword evidence="2" id="KW-1185">Reference proteome</keyword>
<dbReference type="GO" id="GO:0009100">
    <property type="term" value="P:glycoprotein metabolic process"/>
    <property type="evidence" value="ECO:0007669"/>
    <property type="project" value="UniProtKB-ARBA"/>
</dbReference>
<evidence type="ECO:0000313" key="1">
    <source>
        <dbReference type="EMBL" id="OQS03672.1"/>
    </source>
</evidence>
<reference evidence="1 2" key="1">
    <citation type="journal article" date="2014" name="Genome Biol. Evol.">
        <title>The secreted proteins of Achlya hypogyna and Thraustotheca clavata identify the ancestral oomycete secretome and reveal gene acquisitions by horizontal gene transfer.</title>
        <authorList>
            <person name="Misner I."/>
            <person name="Blouin N."/>
            <person name="Leonard G."/>
            <person name="Richards T.A."/>
            <person name="Lane C.E."/>
        </authorList>
    </citation>
    <scope>NUCLEOTIDE SEQUENCE [LARGE SCALE GENOMIC DNA]</scope>
    <source>
        <strain evidence="1 2">ATCC 34112</strain>
    </source>
</reference>
<organism evidence="1 2">
    <name type="scientific">Thraustotheca clavata</name>
    <dbReference type="NCBI Taxonomy" id="74557"/>
    <lineage>
        <taxon>Eukaryota</taxon>
        <taxon>Sar</taxon>
        <taxon>Stramenopiles</taxon>
        <taxon>Oomycota</taxon>
        <taxon>Saprolegniomycetes</taxon>
        <taxon>Saprolegniales</taxon>
        <taxon>Achlyaceae</taxon>
        <taxon>Thraustotheca</taxon>
    </lineage>
</organism>
<evidence type="ECO:0000313" key="2">
    <source>
        <dbReference type="Proteomes" id="UP000243217"/>
    </source>
</evidence>
<dbReference type="Proteomes" id="UP000243217">
    <property type="component" value="Unassembled WGS sequence"/>
</dbReference>
<dbReference type="OrthoDB" id="444255at2759"/>